<reference evidence="2 3" key="1">
    <citation type="submission" date="2018-01" db="EMBL/GenBank/DDBJ databases">
        <title>Novel co-symbiosis in the lucinid bivalve Phacoides pectinatus.</title>
        <authorList>
            <person name="Lim S.J."/>
            <person name="Davis B.G."/>
            <person name="Gill D.E."/>
            <person name="Engel A.S."/>
            <person name="Anderson L.C."/>
            <person name="Campbell B.J."/>
        </authorList>
    </citation>
    <scope>NUCLEOTIDE SEQUENCE [LARGE SCALE GENOMIC DNA]</scope>
    <source>
        <strain evidence="2">N3_P5</strain>
    </source>
</reference>
<feature type="signal peptide" evidence="1">
    <location>
        <begin position="1"/>
        <end position="26"/>
    </location>
</feature>
<dbReference type="AlphaFoldDB" id="A0A6N4DSF8"/>
<sequence>MKTDPYNPLPLLSALLLLLTSPPAWAEEPNPHYHRIDLTANASAEVANDTLVAVLYAQREHEQAARAAAEVNRLVTHAFAQARAANGIEAQSLDYSTTPKYTRGKDSDGSQRIAGWRVRQSIRLQSMDSQVLSRLIGHLQDGLAVERVAYILSPSKRHSLEEELITRAIAHFKRRAQLISRELEAGGYRLVHMGVERPGGTPPRPYPAVRAMALEAVPAPTLEAGSQTLTIHVTGTIELTY</sequence>
<evidence type="ECO:0000313" key="3">
    <source>
        <dbReference type="Proteomes" id="UP000250928"/>
    </source>
</evidence>
<dbReference type="InterPro" id="IPR052022">
    <property type="entry name" value="26kDa_periplasmic_antigen"/>
</dbReference>
<evidence type="ECO:0008006" key="4">
    <source>
        <dbReference type="Google" id="ProtNLM"/>
    </source>
</evidence>
<dbReference type="InterPro" id="IPR007497">
    <property type="entry name" value="SIMPL/DUF541"/>
</dbReference>
<name>A0A6N4DSF8_9GAMM</name>
<gene>
    <name evidence="2" type="ORF">C3L24_10290</name>
</gene>
<comment type="caution">
    <text evidence="2">The sequence shown here is derived from an EMBL/GenBank/DDBJ whole genome shotgun (WGS) entry which is preliminary data.</text>
</comment>
<dbReference type="PANTHER" id="PTHR34387:SF1">
    <property type="entry name" value="PERIPLASMIC IMMUNOGENIC PROTEIN"/>
    <property type="match status" value="1"/>
</dbReference>
<dbReference type="EMBL" id="PQCO01000246">
    <property type="protein sequence ID" value="PUD99785.1"/>
    <property type="molecule type" value="Genomic_DNA"/>
</dbReference>
<dbReference type="Gene3D" id="3.30.70.2970">
    <property type="entry name" value="Protein of unknown function (DUF541), domain 2"/>
    <property type="match status" value="1"/>
</dbReference>
<feature type="chain" id="PRO_5026848203" description="SIMPL domain-containing protein" evidence="1">
    <location>
        <begin position="27"/>
        <end position="241"/>
    </location>
</feature>
<dbReference type="Pfam" id="PF04402">
    <property type="entry name" value="SIMPL"/>
    <property type="match status" value="1"/>
</dbReference>
<accession>A0A6N4DSF8</accession>
<dbReference type="Gene3D" id="3.30.110.170">
    <property type="entry name" value="Protein of unknown function (DUF541), domain 1"/>
    <property type="match status" value="1"/>
</dbReference>
<dbReference type="GO" id="GO:0006974">
    <property type="term" value="P:DNA damage response"/>
    <property type="evidence" value="ECO:0007669"/>
    <property type="project" value="TreeGrafter"/>
</dbReference>
<organism evidence="2 3">
    <name type="scientific">Candidatus Sedimenticola endophacoides</name>
    <dbReference type="NCBI Taxonomy" id="2548426"/>
    <lineage>
        <taxon>Bacteria</taxon>
        <taxon>Pseudomonadati</taxon>
        <taxon>Pseudomonadota</taxon>
        <taxon>Gammaproteobacteria</taxon>
        <taxon>Chromatiales</taxon>
        <taxon>Sedimenticolaceae</taxon>
        <taxon>Sedimenticola</taxon>
    </lineage>
</organism>
<keyword evidence="1" id="KW-0732">Signal</keyword>
<evidence type="ECO:0000256" key="1">
    <source>
        <dbReference type="SAM" id="SignalP"/>
    </source>
</evidence>
<dbReference type="Proteomes" id="UP000250928">
    <property type="component" value="Unassembled WGS sequence"/>
</dbReference>
<protein>
    <recommendedName>
        <fullName evidence="4">SIMPL domain-containing protein</fullName>
    </recommendedName>
</protein>
<dbReference type="PANTHER" id="PTHR34387">
    <property type="entry name" value="SLR1258 PROTEIN"/>
    <property type="match status" value="1"/>
</dbReference>
<evidence type="ECO:0000313" key="2">
    <source>
        <dbReference type="EMBL" id="PUD99785.1"/>
    </source>
</evidence>
<proteinExistence type="predicted"/>